<dbReference type="EMBL" id="JAEEGA010000003">
    <property type="protein sequence ID" value="MBP1040628.1"/>
    <property type="molecule type" value="Genomic_DNA"/>
</dbReference>
<organism evidence="7 8">
    <name type="scientific">Vagococcus allomyrinae</name>
    <dbReference type="NCBI Taxonomy" id="2794353"/>
    <lineage>
        <taxon>Bacteria</taxon>
        <taxon>Bacillati</taxon>
        <taxon>Bacillota</taxon>
        <taxon>Bacilli</taxon>
        <taxon>Lactobacillales</taxon>
        <taxon>Enterococcaceae</taxon>
        <taxon>Vagococcus</taxon>
    </lineage>
</organism>
<dbReference type="Pfam" id="PF12698">
    <property type="entry name" value="ABC2_membrane_3"/>
    <property type="match status" value="1"/>
</dbReference>
<feature type="transmembrane region" description="Helical" evidence="5">
    <location>
        <begin position="125"/>
        <end position="145"/>
    </location>
</feature>
<evidence type="ECO:0000313" key="8">
    <source>
        <dbReference type="Proteomes" id="UP000674938"/>
    </source>
</evidence>
<dbReference type="RefSeq" id="WP_209525800.1">
    <property type="nucleotide sequence ID" value="NZ_JAEEGA010000003.1"/>
</dbReference>
<keyword evidence="4 5" id="KW-0472">Membrane</keyword>
<keyword evidence="8" id="KW-1185">Reference proteome</keyword>
<feature type="transmembrane region" description="Helical" evidence="5">
    <location>
        <begin position="289"/>
        <end position="308"/>
    </location>
</feature>
<protein>
    <submittedName>
        <fullName evidence="7">ABC transporter permease</fullName>
    </submittedName>
</protein>
<feature type="transmembrane region" description="Helical" evidence="5">
    <location>
        <begin position="166"/>
        <end position="189"/>
    </location>
</feature>
<evidence type="ECO:0000259" key="6">
    <source>
        <dbReference type="Pfam" id="PF12698"/>
    </source>
</evidence>
<dbReference type="Proteomes" id="UP000674938">
    <property type="component" value="Unassembled WGS sequence"/>
</dbReference>
<accession>A0A940PD77</accession>
<sequence length="314" mass="34741">MRAIFQLNRHRYRQRVSQLLLIFILTAASIGTAFYVGNQPTVLGRLAVVGEIALPDHSPFRFTAVAEAPTKTELMMGKFDGYLSVTSTGDVQIVTPKKQELAKELSQWLTGKSQLEEEQPIMPKVIGFMMMFLLMGSLQLTALVGEDKEQHQLQRLLVSPMTLGRYLVTQCLSSFLLLYLTTMCLFLLICTVFQQELGTSIATYSWLIALICGLGVSFGTFMMSLFNTSDTANMMASASLVLTTILSGSFGTVGDQHSWFTTFSRLFPQKSILALATASQGEFSLYVTHLSHVILCISLFLLVGAFVLGRQLKT</sequence>
<evidence type="ECO:0000256" key="2">
    <source>
        <dbReference type="ARBA" id="ARBA00022692"/>
    </source>
</evidence>
<feature type="transmembrane region" description="Helical" evidence="5">
    <location>
        <begin position="20"/>
        <end position="37"/>
    </location>
</feature>
<name>A0A940PD77_9ENTE</name>
<gene>
    <name evidence="7" type="ORF">I6N95_06405</name>
</gene>
<dbReference type="InterPro" id="IPR052902">
    <property type="entry name" value="ABC-2_transporter"/>
</dbReference>
<comment type="subcellular location">
    <subcellularLocation>
        <location evidence="1">Membrane</location>
        <topology evidence="1">Multi-pass membrane protein</topology>
    </subcellularLocation>
</comment>
<feature type="transmembrane region" description="Helical" evidence="5">
    <location>
        <begin position="234"/>
        <end position="253"/>
    </location>
</feature>
<keyword evidence="2 5" id="KW-0812">Transmembrane</keyword>
<proteinExistence type="predicted"/>
<evidence type="ECO:0000256" key="5">
    <source>
        <dbReference type="SAM" id="Phobius"/>
    </source>
</evidence>
<evidence type="ECO:0000256" key="4">
    <source>
        <dbReference type="ARBA" id="ARBA00023136"/>
    </source>
</evidence>
<dbReference type="PANTHER" id="PTHR43027">
    <property type="entry name" value="DOXORUBICIN RESISTANCE ABC TRANSPORTER PERMEASE PROTEIN DRRC-RELATED"/>
    <property type="match status" value="1"/>
</dbReference>
<evidence type="ECO:0000313" key="7">
    <source>
        <dbReference type="EMBL" id="MBP1040628.1"/>
    </source>
</evidence>
<dbReference type="GO" id="GO:0016020">
    <property type="term" value="C:membrane"/>
    <property type="evidence" value="ECO:0007669"/>
    <property type="project" value="UniProtKB-SubCell"/>
</dbReference>
<evidence type="ECO:0000256" key="3">
    <source>
        <dbReference type="ARBA" id="ARBA00022989"/>
    </source>
</evidence>
<dbReference type="InterPro" id="IPR013525">
    <property type="entry name" value="ABC2_TM"/>
</dbReference>
<keyword evidence="3 5" id="KW-1133">Transmembrane helix</keyword>
<feature type="transmembrane region" description="Helical" evidence="5">
    <location>
        <begin position="201"/>
        <end position="222"/>
    </location>
</feature>
<dbReference type="AlphaFoldDB" id="A0A940PD77"/>
<feature type="domain" description="ABC-2 type transporter transmembrane" evidence="6">
    <location>
        <begin position="126"/>
        <end position="306"/>
    </location>
</feature>
<dbReference type="GO" id="GO:0140359">
    <property type="term" value="F:ABC-type transporter activity"/>
    <property type="evidence" value="ECO:0007669"/>
    <property type="project" value="InterPro"/>
</dbReference>
<reference evidence="7" key="1">
    <citation type="submission" date="2020-12" db="EMBL/GenBank/DDBJ databases">
        <title>Vagococcus allomyrinae sp. nov. and Enterococcus lavae sp. nov., isolated from the larvae of Allomyrina dichotoma.</title>
        <authorList>
            <person name="Lee S.D."/>
        </authorList>
    </citation>
    <scope>NUCLEOTIDE SEQUENCE</scope>
    <source>
        <strain evidence="7">BWB3-3</strain>
    </source>
</reference>
<dbReference type="PANTHER" id="PTHR43027:SF1">
    <property type="entry name" value="DOXORUBICIN RESISTANCE ABC TRANSPORTER PERMEASE PROTEIN DRRC-RELATED"/>
    <property type="match status" value="1"/>
</dbReference>
<evidence type="ECO:0000256" key="1">
    <source>
        <dbReference type="ARBA" id="ARBA00004141"/>
    </source>
</evidence>
<comment type="caution">
    <text evidence="7">The sequence shown here is derived from an EMBL/GenBank/DDBJ whole genome shotgun (WGS) entry which is preliminary data.</text>
</comment>